<evidence type="ECO:0000313" key="4">
    <source>
        <dbReference type="EMBL" id="EDW06502.2"/>
    </source>
</evidence>
<dbReference type="GO" id="GO:0006914">
    <property type="term" value="P:autophagy"/>
    <property type="evidence" value="ECO:0007669"/>
    <property type="project" value="UniProtKB-KW"/>
</dbReference>
<feature type="region of interest" description="Disordered" evidence="2">
    <location>
        <begin position="484"/>
        <end position="503"/>
    </location>
</feature>
<dbReference type="Pfam" id="PF21054">
    <property type="entry name" value="RUBC_PIKBD"/>
    <property type="match status" value="2"/>
</dbReference>
<dbReference type="OrthoDB" id="10067503at2759"/>
<evidence type="ECO:0000256" key="2">
    <source>
        <dbReference type="SAM" id="MobiDB-lite"/>
    </source>
</evidence>
<dbReference type="eggNOG" id="KOG4381">
    <property type="taxonomic scope" value="Eukaryota"/>
</dbReference>
<evidence type="ECO:0000259" key="3">
    <source>
        <dbReference type="SMART" id="SM01175"/>
    </source>
</evidence>
<accession>B4L5P3</accession>
<gene>
    <name evidence="4" type="primary">Dmoj\GI21481</name>
    <name evidence="4" type="ORF">Dmoj_GI21481</name>
</gene>
<dbReference type="Gene3D" id="1.20.58.900">
    <property type="match status" value="1"/>
</dbReference>
<proteinExistence type="predicted"/>
<feature type="domain" description="Rubicon Homology" evidence="3">
    <location>
        <begin position="713"/>
        <end position="916"/>
    </location>
</feature>
<dbReference type="SUPFAM" id="SSF140741">
    <property type="entry name" value="RUN domain-like"/>
    <property type="match status" value="1"/>
</dbReference>
<keyword evidence="5" id="KW-1185">Reference proteome</keyword>
<name>B4L5P3_DROMO</name>
<dbReference type="InParanoid" id="B4L5P3"/>
<dbReference type="KEGG" id="dmo:Dmoj_GI21481"/>
<dbReference type="EMBL" id="CH933811">
    <property type="protein sequence ID" value="EDW06502.2"/>
    <property type="molecule type" value="Genomic_DNA"/>
</dbReference>
<dbReference type="PANTHER" id="PTHR45971:SF1">
    <property type="entry name" value="RUBICON, ISOFORM A"/>
    <property type="match status" value="1"/>
</dbReference>
<dbReference type="GO" id="GO:1901981">
    <property type="term" value="F:phosphatidylinositol phosphate binding"/>
    <property type="evidence" value="ECO:0007669"/>
    <property type="project" value="TreeGrafter"/>
</dbReference>
<feature type="region of interest" description="Disordered" evidence="2">
    <location>
        <begin position="582"/>
        <end position="607"/>
    </location>
</feature>
<sequence length="921" mass="103361">MSSATSIQTSAVPPVWSCDTHRRSHNQQRELKQQQLQLFTLQTDLRRATNHWFQAKTDERFQLLVQTCVQILQHGLLQPTAIGTLRLVEDFEFLRLSEHPPKQQQQQQQQQQQPPKATTSANSSPAPGSTGNMAFNVSEFLSHWAASCLRSRCLSRCVQSLVADKELLDSYYQREVAFLRHGDCAAALFVCLTAVELDQSSLLSQLEPIVGRRRHRRTSSQPNFSLSHRLHVVQEEEQQQQLQQLQLQQQEQKPLQQQQVLHPNPVATQLMRRFKSLPCLYHSDSSLDRVSHAESGLSPAAPAARPRCQTYNNSPNVPLSGCSLSTASSSSSSQVASPVPRRIQLINCDDIKIWTDQTSSITPTTGNSQSSPAPVPVTKRGSFLGNLFGSPPVYTSWYNKSRGESDEAGSGSGLNGLTGLNGFLAINGRKLDKRQQQSLFEGVSMLDYNNCQAAASRTATEPLDIVGGVAGQQQQQQQQQHSASCSTTSCSPSSESQCSNSNKMDNQSLAAFLQMSRNARNNTELEKENAHFRISEACIAAIEHVKWSRRGQPPECAGSSNSSSGLAIEGDALLLPPYMEQQTTNGHGQEESINRHSNSNSNNDNNSAEAVGLQLISRFNDKQLPKLADLKWLVSEQDAPQQLLPLPKLTPELLEPLAETSLTRGTKTWAPPRQQIIFTEHPPASRSQLLSRQHYRCAGCGMQVTRQYQQYFRYCNYLGKYLCTGCHRNQLSAIPAKILQSWDFRCYAVSSFAYRLIEQMYTFPLFHVPDLNAQLYVKQKQLAKARRRRLQLKDVHNFISACRFATKEQALFDAVPAHITKDPDMWSMCDFVDVQNSSLCRSIDELIELNEQHVYSCVLCTGRAFVCELCKSRELIYPWQRKVHRCGQCGACVHTNCWKLNSTGVCLRCDRLHGRQQQQQL</sequence>
<dbReference type="InterPro" id="IPR052428">
    <property type="entry name" value="Autophagy_HostDef_Reg"/>
</dbReference>
<protein>
    <recommendedName>
        <fullName evidence="3">Rubicon Homology domain-containing protein</fullName>
    </recommendedName>
</protein>
<dbReference type="eggNOG" id="KOG1829">
    <property type="taxonomic scope" value="Eukaryota"/>
</dbReference>
<dbReference type="Pfam" id="PF13901">
    <property type="entry name" value="RH_dom"/>
    <property type="match status" value="1"/>
</dbReference>
<reference evidence="4 5" key="1">
    <citation type="journal article" date="2007" name="Nature">
        <title>Evolution of genes and genomes on the Drosophila phylogeny.</title>
        <authorList>
            <consortium name="Drosophila 12 Genomes Consortium"/>
            <person name="Clark A.G."/>
            <person name="Eisen M.B."/>
            <person name="Smith D.R."/>
            <person name="Bergman C.M."/>
            <person name="Oliver B."/>
            <person name="Markow T.A."/>
            <person name="Kaufman T.C."/>
            <person name="Kellis M."/>
            <person name="Gelbart W."/>
            <person name="Iyer V.N."/>
            <person name="Pollard D.A."/>
            <person name="Sackton T.B."/>
            <person name="Larracuente A.M."/>
            <person name="Singh N.D."/>
            <person name="Abad J.P."/>
            <person name="Abt D.N."/>
            <person name="Adryan B."/>
            <person name="Aguade M."/>
            <person name="Akashi H."/>
            <person name="Anderson W.W."/>
            <person name="Aquadro C.F."/>
            <person name="Ardell D.H."/>
            <person name="Arguello R."/>
            <person name="Artieri C.G."/>
            <person name="Barbash D.A."/>
            <person name="Barker D."/>
            <person name="Barsanti P."/>
            <person name="Batterham P."/>
            <person name="Batzoglou S."/>
            <person name="Begun D."/>
            <person name="Bhutkar A."/>
            <person name="Blanco E."/>
            <person name="Bosak S.A."/>
            <person name="Bradley R.K."/>
            <person name="Brand A.D."/>
            <person name="Brent M.R."/>
            <person name="Brooks A.N."/>
            <person name="Brown R.H."/>
            <person name="Butlin R.K."/>
            <person name="Caggese C."/>
            <person name="Calvi B.R."/>
            <person name="Bernardo de Carvalho A."/>
            <person name="Caspi A."/>
            <person name="Castrezana S."/>
            <person name="Celniker S.E."/>
            <person name="Chang J.L."/>
            <person name="Chapple C."/>
            <person name="Chatterji S."/>
            <person name="Chinwalla A."/>
            <person name="Civetta A."/>
            <person name="Clifton S.W."/>
            <person name="Comeron J.M."/>
            <person name="Costello J.C."/>
            <person name="Coyne J.A."/>
            <person name="Daub J."/>
            <person name="David R.G."/>
            <person name="Delcher A.L."/>
            <person name="Delehaunty K."/>
            <person name="Do C.B."/>
            <person name="Ebling H."/>
            <person name="Edwards K."/>
            <person name="Eickbush T."/>
            <person name="Evans J.D."/>
            <person name="Filipski A."/>
            <person name="Findeiss S."/>
            <person name="Freyhult E."/>
            <person name="Fulton L."/>
            <person name="Fulton R."/>
            <person name="Garcia A.C."/>
            <person name="Gardiner A."/>
            <person name="Garfield D.A."/>
            <person name="Garvin B.E."/>
            <person name="Gibson G."/>
            <person name="Gilbert D."/>
            <person name="Gnerre S."/>
            <person name="Godfrey J."/>
            <person name="Good R."/>
            <person name="Gotea V."/>
            <person name="Gravely B."/>
            <person name="Greenberg A.J."/>
            <person name="Griffiths-Jones S."/>
            <person name="Gross S."/>
            <person name="Guigo R."/>
            <person name="Gustafson E.A."/>
            <person name="Haerty W."/>
            <person name="Hahn M.W."/>
            <person name="Halligan D.L."/>
            <person name="Halpern A.L."/>
            <person name="Halter G.M."/>
            <person name="Han M.V."/>
            <person name="Heger A."/>
            <person name="Hillier L."/>
            <person name="Hinrichs A.S."/>
            <person name="Holmes I."/>
            <person name="Hoskins R.A."/>
            <person name="Hubisz M.J."/>
            <person name="Hultmark D."/>
            <person name="Huntley M.A."/>
            <person name="Jaffe D.B."/>
            <person name="Jagadeeshan S."/>
            <person name="Jeck W.R."/>
            <person name="Johnson J."/>
            <person name="Jones C.D."/>
            <person name="Jordan W.C."/>
            <person name="Karpen G.H."/>
            <person name="Kataoka E."/>
            <person name="Keightley P.D."/>
            <person name="Kheradpour P."/>
            <person name="Kirkness E.F."/>
            <person name="Koerich L.B."/>
            <person name="Kristiansen K."/>
            <person name="Kudrna D."/>
            <person name="Kulathinal R.J."/>
            <person name="Kumar S."/>
            <person name="Kwok R."/>
            <person name="Lander E."/>
            <person name="Langley C.H."/>
            <person name="Lapoint R."/>
            <person name="Lazzaro B.P."/>
            <person name="Lee S.J."/>
            <person name="Levesque L."/>
            <person name="Li R."/>
            <person name="Lin C.F."/>
            <person name="Lin M.F."/>
            <person name="Lindblad-Toh K."/>
            <person name="Llopart A."/>
            <person name="Long M."/>
            <person name="Low L."/>
            <person name="Lozovsky E."/>
            <person name="Lu J."/>
            <person name="Luo M."/>
            <person name="Machado C.A."/>
            <person name="Makalowski W."/>
            <person name="Marzo M."/>
            <person name="Matsuda M."/>
            <person name="Matzkin L."/>
            <person name="McAllister B."/>
            <person name="McBride C.S."/>
            <person name="McKernan B."/>
            <person name="McKernan K."/>
            <person name="Mendez-Lago M."/>
            <person name="Minx P."/>
            <person name="Mollenhauer M.U."/>
            <person name="Montooth K."/>
            <person name="Mount S.M."/>
            <person name="Mu X."/>
            <person name="Myers E."/>
            <person name="Negre B."/>
            <person name="Newfeld S."/>
            <person name="Nielsen R."/>
            <person name="Noor M.A."/>
            <person name="O'Grady P."/>
            <person name="Pachter L."/>
            <person name="Papaceit M."/>
            <person name="Parisi M.J."/>
            <person name="Parisi M."/>
            <person name="Parts L."/>
            <person name="Pedersen J.S."/>
            <person name="Pesole G."/>
            <person name="Phillippy A.M."/>
            <person name="Ponting C.P."/>
            <person name="Pop M."/>
            <person name="Porcelli D."/>
            <person name="Powell J.R."/>
            <person name="Prohaska S."/>
            <person name="Pruitt K."/>
            <person name="Puig M."/>
            <person name="Quesneville H."/>
            <person name="Ram K.R."/>
            <person name="Rand D."/>
            <person name="Rasmussen M.D."/>
            <person name="Reed L.K."/>
            <person name="Reenan R."/>
            <person name="Reily A."/>
            <person name="Remington K.A."/>
            <person name="Rieger T.T."/>
            <person name="Ritchie M.G."/>
            <person name="Robin C."/>
            <person name="Rogers Y.H."/>
            <person name="Rohde C."/>
            <person name="Rozas J."/>
            <person name="Rubenfield M.J."/>
            <person name="Ruiz A."/>
            <person name="Russo S."/>
            <person name="Salzberg S.L."/>
            <person name="Sanchez-Gracia A."/>
            <person name="Saranga D.J."/>
            <person name="Sato H."/>
            <person name="Schaeffer S.W."/>
            <person name="Schatz M.C."/>
            <person name="Schlenke T."/>
            <person name="Schwartz R."/>
            <person name="Segarra C."/>
            <person name="Singh R.S."/>
            <person name="Sirot L."/>
            <person name="Sirota M."/>
            <person name="Sisneros N.B."/>
            <person name="Smith C.D."/>
            <person name="Smith T.F."/>
            <person name="Spieth J."/>
            <person name="Stage D.E."/>
            <person name="Stark A."/>
            <person name="Stephan W."/>
            <person name="Strausberg R.L."/>
            <person name="Strempel S."/>
            <person name="Sturgill D."/>
            <person name="Sutton G."/>
            <person name="Sutton G.G."/>
            <person name="Tao W."/>
            <person name="Teichmann S."/>
            <person name="Tobari Y.N."/>
            <person name="Tomimura Y."/>
            <person name="Tsolas J.M."/>
            <person name="Valente V.L."/>
            <person name="Venter E."/>
            <person name="Venter J.C."/>
            <person name="Vicario S."/>
            <person name="Vieira F.G."/>
            <person name="Vilella A.J."/>
            <person name="Villasante A."/>
            <person name="Walenz B."/>
            <person name="Wang J."/>
            <person name="Wasserman M."/>
            <person name="Watts T."/>
            <person name="Wilson D."/>
            <person name="Wilson R.K."/>
            <person name="Wing R.A."/>
            <person name="Wolfner M.F."/>
            <person name="Wong A."/>
            <person name="Wong G.K."/>
            <person name="Wu C.I."/>
            <person name="Wu G."/>
            <person name="Yamamoto D."/>
            <person name="Yang H.P."/>
            <person name="Yang S.P."/>
            <person name="Yorke J.A."/>
            <person name="Yoshida K."/>
            <person name="Zdobnov E."/>
            <person name="Zhang P."/>
            <person name="Zhang Y."/>
            <person name="Zimin A.V."/>
            <person name="Baldwin J."/>
            <person name="Abdouelleil A."/>
            <person name="Abdulkadir J."/>
            <person name="Abebe A."/>
            <person name="Abera B."/>
            <person name="Abreu J."/>
            <person name="Acer S.C."/>
            <person name="Aftuck L."/>
            <person name="Alexander A."/>
            <person name="An P."/>
            <person name="Anderson E."/>
            <person name="Anderson S."/>
            <person name="Arachi H."/>
            <person name="Azer M."/>
            <person name="Bachantsang P."/>
            <person name="Barry A."/>
            <person name="Bayul T."/>
            <person name="Berlin A."/>
            <person name="Bessette D."/>
            <person name="Bloom T."/>
            <person name="Blye J."/>
            <person name="Boguslavskiy L."/>
            <person name="Bonnet C."/>
            <person name="Boukhgalter B."/>
            <person name="Bourzgui I."/>
            <person name="Brown A."/>
            <person name="Cahill P."/>
            <person name="Channer S."/>
            <person name="Cheshatsang Y."/>
            <person name="Chuda L."/>
            <person name="Citroen M."/>
            <person name="Collymore A."/>
            <person name="Cooke P."/>
            <person name="Costello M."/>
            <person name="D'Aco K."/>
            <person name="Daza R."/>
            <person name="De Haan G."/>
            <person name="DeGray S."/>
            <person name="DeMaso C."/>
            <person name="Dhargay N."/>
            <person name="Dooley K."/>
            <person name="Dooley E."/>
            <person name="Doricent M."/>
            <person name="Dorje P."/>
            <person name="Dorjee K."/>
            <person name="Dupes A."/>
            <person name="Elong R."/>
            <person name="Falk J."/>
            <person name="Farina A."/>
            <person name="Faro S."/>
            <person name="Ferguson D."/>
            <person name="Fisher S."/>
            <person name="Foley C.D."/>
            <person name="Franke A."/>
            <person name="Friedrich D."/>
            <person name="Gadbois L."/>
            <person name="Gearin G."/>
            <person name="Gearin C.R."/>
            <person name="Giannoukos G."/>
            <person name="Goode T."/>
            <person name="Graham J."/>
            <person name="Grandbois E."/>
            <person name="Grewal S."/>
            <person name="Gyaltsen K."/>
            <person name="Hafez N."/>
            <person name="Hagos B."/>
            <person name="Hall J."/>
            <person name="Henson C."/>
            <person name="Hollinger A."/>
            <person name="Honan T."/>
            <person name="Huard M.D."/>
            <person name="Hughes L."/>
            <person name="Hurhula B."/>
            <person name="Husby M.E."/>
            <person name="Kamat A."/>
            <person name="Kanga B."/>
            <person name="Kashin S."/>
            <person name="Khazanovich D."/>
            <person name="Kisner P."/>
            <person name="Lance K."/>
            <person name="Lara M."/>
            <person name="Lee W."/>
            <person name="Lennon N."/>
            <person name="Letendre F."/>
            <person name="LeVine R."/>
            <person name="Lipovsky A."/>
            <person name="Liu X."/>
            <person name="Liu J."/>
            <person name="Liu S."/>
            <person name="Lokyitsang T."/>
            <person name="Lokyitsang Y."/>
            <person name="Lubonja R."/>
            <person name="Lui A."/>
            <person name="MacDonald P."/>
            <person name="Magnisalis V."/>
            <person name="Maru K."/>
            <person name="Matthews C."/>
            <person name="McCusker W."/>
            <person name="McDonough S."/>
            <person name="Mehta T."/>
            <person name="Meldrim J."/>
            <person name="Meneus L."/>
            <person name="Mihai O."/>
            <person name="Mihalev A."/>
            <person name="Mihova T."/>
            <person name="Mittelman R."/>
            <person name="Mlenga V."/>
            <person name="Montmayeur A."/>
            <person name="Mulrain L."/>
            <person name="Navidi A."/>
            <person name="Naylor J."/>
            <person name="Negash T."/>
            <person name="Nguyen T."/>
            <person name="Nguyen N."/>
            <person name="Nicol R."/>
            <person name="Norbu C."/>
            <person name="Norbu N."/>
            <person name="Novod N."/>
            <person name="O'Neill B."/>
            <person name="Osman S."/>
            <person name="Markiewicz E."/>
            <person name="Oyono O.L."/>
            <person name="Patti C."/>
            <person name="Phunkhang P."/>
            <person name="Pierre F."/>
            <person name="Priest M."/>
            <person name="Raghuraman S."/>
            <person name="Rege F."/>
            <person name="Reyes R."/>
            <person name="Rise C."/>
            <person name="Rogov P."/>
            <person name="Ross K."/>
            <person name="Ryan E."/>
            <person name="Settipalli S."/>
            <person name="Shea T."/>
            <person name="Sherpa N."/>
            <person name="Shi L."/>
            <person name="Shih D."/>
            <person name="Sparrow T."/>
            <person name="Spaulding J."/>
            <person name="Stalker J."/>
            <person name="Stange-Thomann N."/>
            <person name="Stavropoulos S."/>
            <person name="Stone C."/>
            <person name="Strader C."/>
            <person name="Tesfaye S."/>
            <person name="Thomson T."/>
            <person name="Thoulutsang Y."/>
            <person name="Thoulutsang D."/>
            <person name="Topham K."/>
            <person name="Topping I."/>
            <person name="Tsamla T."/>
            <person name="Vassiliev H."/>
            <person name="Vo A."/>
            <person name="Wangchuk T."/>
            <person name="Wangdi T."/>
            <person name="Weiand M."/>
            <person name="Wilkinson J."/>
            <person name="Wilson A."/>
            <person name="Yadav S."/>
            <person name="Young G."/>
            <person name="Yu Q."/>
            <person name="Zembek L."/>
            <person name="Zhong D."/>
            <person name="Zimmer A."/>
            <person name="Zwirko Z."/>
            <person name="Jaffe D.B."/>
            <person name="Alvarez P."/>
            <person name="Brockman W."/>
            <person name="Butler J."/>
            <person name="Chin C."/>
            <person name="Gnerre S."/>
            <person name="Grabherr M."/>
            <person name="Kleber M."/>
            <person name="Mauceli E."/>
            <person name="MacCallum I."/>
        </authorList>
    </citation>
    <scope>NUCLEOTIDE SEQUENCE [LARGE SCALE GENOMIC DNA]</scope>
    <source>
        <strain evidence="5">Tucson 15081-1352.22</strain>
    </source>
</reference>
<feature type="compositionally biased region" description="Low complexity" evidence="2">
    <location>
        <begin position="595"/>
        <end position="607"/>
    </location>
</feature>
<evidence type="ECO:0000313" key="5">
    <source>
        <dbReference type="Proteomes" id="UP000009192"/>
    </source>
</evidence>
<feature type="compositionally biased region" description="Low complexity" evidence="2">
    <location>
        <begin position="102"/>
        <end position="116"/>
    </location>
</feature>
<dbReference type="SMART" id="SM01175">
    <property type="entry name" value="DUF4206"/>
    <property type="match status" value="1"/>
</dbReference>
<dbReference type="HOGENOM" id="CLU_013778_0_0_1"/>
<dbReference type="FunCoup" id="B4L5P3">
    <property type="interactions" value="936"/>
</dbReference>
<dbReference type="InterPro" id="IPR025258">
    <property type="entry name" value="RH_dom"/>
</dbReference>
<feature type="compositionally biased region" description="Low complexity" evidence="2">
    <location>
        <begin position="484"/>
        <end position="501"/>
    </location>
</feature>
<organism evidence="4 5">
    <name type="scientific">Drosophila mojavensis</name>
    <name type="common">Fruit fly</name>
    <dbReference type="NCBI Taxonomy" id="7230"/>
    <lineage>
        <taxon>Eukaryota</taxon>
        <taxon>Metazoa</taxon>
        <taxon>Ecdysozoa</taxon>
        <taxon>Arthropoda</taxon>
        <taxon>Hexapoda</taxon>
        <taxon>Insecta</taxon>
        <taxon>Pterygota</taxon>
        <taxon>Neoptera</taxon>
        <taxon>Endopterygota</taxon>
        <taxon>Diptera</taxon>
        <taxon>Brachycera</taxon>
        <taxon>Muscomorpha</taxon>
        <taxon>Ephydroidea</taxon>
        <taxon>Drosophilidae</taxon>
        <taxon>Drosophila</taxon>
    </lineage>
</organism>
<dbReference type="PANTHER" id="PTHR45971">
    <property type="entry name" value="PHOX (PX) DOMAIN-CONTAINING PROTEIN"/>
    <property type="match status" value="1"/>
</dbReference>
<evidence type="ECO:0000256" key="1">
    <source>
        <dbReference type="ARBA" id="ARBA00023006"/>
    </source>
</evidence>
<dbReference type="InterPro" id="IPR037213">
    <property type="entry name" value="Run_dom_sf"/>
</dbReference>
<feature type="region of interest" description="Disordered" evidence="2">
    <location>
        <begin position="99"/>
        <end position="129"/>
    </location>
</feature>
<dbReference type="AlphaFoldDB" id="B4L5P3"/>
<feature type="compositionally biased region" description="Polar residues" evidence="2">
    <location>
        <begin position="117"/>
        <end position="129"/>
    </location>
</feature>
<dbReference type="Proteomes" id="UP000009192">
    <property type="component" value="Unassembled WGS sequence"/>
</dbReference>
<dbReference type="InterPro" id="IPR048569">
    <property type="entry name" value="RUBC_PIKBD"/>
</dbReference>
<keyword evidence="1" id="KW-0072">Autophagy</keyword>